<organism evidence="1 2">
    <name type="scientific">Rhodnius prolixus</name>
    <name type="common">Triatomid bug</name>
    <dbReference type="NCBI Taxonomy" id="13249"/>
    <lineage>
        <taxon>Eukaryota</taxon>
        <taxon>Metazoa</taxon>
        <taxon>Ecdysozoa</taxon>
        <taxon>Arthropoda</taxon>
        <taxon>Hexapoda</taxon>
        <taxon>Insecta</taxon>
        <taxon>Pterygota</taxon>
        <taxon>Neoptera</taxon>
        <taxon>Paraneoptera</taxon>
        <taxon>Hemiptera</taxon>
        <taxon>Heteroptera</taxon>
        <taxon>Panheteroptera</taxon>
        <taxon>Cimicomorpha</taxon>
        <taxon>Reduviidae</taxon>
        <taxon>Triatominae</taxon>
        <taxon>Rhodnius</taxon>
    </lineage>
</organism>
<name>T1HWR4_RHOPR</name>
<dbReference type="HOGENOM" id="CLU_3089758_0_0_1"/>
<dbReference type="AlphaFoldDB" id="T1HWR4"/>
<protein>
    <submittedName>
        <fullName evidence="1">Uncharacterized protein</fullName>
    </submittedName>
</protein>
<dbReference type="VEuPathDB" id="VectorBase:RPRC008484"/>
<evidence type="ECO:0000313" key="1">
    <source>
        <dbReference type="EnsemblMetazoa" id="RPRC008484-PA"/>
    </source>
</evidence>
<proteinExistence type="predicted"/>
<reference evidence="1" key="1">
    <citation type="submission" date="2015-05" db="UniProtKB">
        <authorList>
            <consortium name="EnsemblMetazoa"/>
        </authorList>
    </citation>
    <scope>IDENTIFICATION</scope>
</reference>
<keyword evidence="2" id="KW-1185">Reference proteome</keyword>
<dbReference type="EnsemblMetazoa" id="RPRC008484-RA">
    <property type="protein sequence ID" value="RPRC008484-PA"/>
    <property type="gene ID" value="RPRC008484"/>
</dbReference>
<dbReference type="InParanoid" id="T1HWR4"/>
<sequence>MVTKYSKLLAVFLKFNDNLLSFNVTVYTEIQLVKVLCLFFIRHLGELPFDSV</sequence>
<dbReference type="EMBL" id="ACPB03018160">
    <property type="status" value="NOT_ANNOTATED_CDS"/>
    <property type="molecule type" value="Genomic_DNA"/>
</dbReference>
<dbReference type="Proteomes" id="UP000015103">
    <property type="component" value="Unassembled WGS sequence"/>
</dbReference>
<accession>T1HWR4</accession>
<evidence type="ECO:0000313" key="2">
    <source>
        <dbReference type="Proteomes" id="UP000015103"/>
    </source>
</evidence>